<dbReference type="AlphaFoldDB" id="A0A8J6GXP0"/>
<dbReference type="Proteomes" id="UP000710432">
    <property type="component" value="Unassembled WGS sequence"/>
</dbReference>
<dbReference type="EMBL" id="JAATJU010007948">
    <property type="protein sequence ID" value="KAH0519135.1"/>
    <property type="molecule type" value="Genomic_DNA"/>
</dbReference>
<dbReference type="SMART" id="SM00368">
    <property type="entry name" value="LRR_RI"/>
    <property type="match status" value="3"/>
</dbReference>
<reference evidence="1" key="1">
    <citation type="submission" date="2020-03" db="EMBL/GenBank/DDBJ databases">
        <title>Studies in the Genomics of Life Span.</title>
        <authorList>
            <person name="Glass D."/>
        </authorList>
    </citation>
    <scope>NUCLEOTIDE SEQUENCE</scope>
    <source>
        <strain evidence="1">LTLLF</strain>
        <tissue evidence="1">Muscle</tissue>
    </source>
</reference>
<dbReference type="PANTHER" id="PTHR45690">
    <property type="entry name" value="NACHT, LRR AND PYD DOMAINS-CONTAINING PROTEIN 12"/>
    <property type="match status" value="1"/>
</dbReference>
<name>A0A8J6GXP0_MICOH</name>
<dbReference type="InterPro" id="IPR050637">
    <property type="entry name" value="NLRP_innate_immun_reg"/>
</dbReference>
<dbReference type="Gene3D" id="3.80.10.10">
    <property type="entry name" value="Ribonuclease Inhibitor"/>
    <property type="match status" value="1"/>
</dbReference>
<comment type="caution">
    <text evidence="1">The sequence shown here is derived from an EMBL/GenBank/DDBJ whole genome shotgun (WGS) entry which is preliminary data.</text>
</comment>
<dbReference type="InterPro" id="IPR001611">
    <property type="entry name" value="Leu-rich_rpt"/>
</dbReference>
<dbReference type="SUPFAM" id="SSF52047">
    <property type="entry name" value="RNI-like"/>
    <property type="match status" value="1"/>
</dbReference>
<dbReference type="GO" id="GO:0050728">
    <property type="term" value="P:negative regulation of inflammatory response"/>
    <property type="evidence" value="ECO:0007669"/>
    <property type="project" value="TreeGrafter"/>
</dbReference>
<dbReference type="GO" id="GO:0005737">
    <property type="term" value="C:cytoplasm"/>
    <property type="evidence" value="ECO:0007669"/>
    <property type="project" value="TreeGrafter"/>
</dbReference>
<dbReference type="PANTHER" id="PTHR45690:SF11">
    <property type="entry name" value="NACHT, LRR AND PYD DOMAINS-CONTAINING PROTEIN 12"/>
    <property type="match status" value="1"/>
</dbReference>
<gene>
    <name evidence="1" type="ORF">LTLLF_112965</name>
</gene>
<dbReference type="Pfam" id="PF13516">
    <property type="entry name" value="LRR_6"/>
    <property type="match status" value="1"/>
</dbReference>
<dbReference type="GO" id="GO:0045345">
    <property type="term" value="P:positive regulation of MHC class I biosynthetic process"/>
    <property type="evidence" value="ECO:0007669"/>
    <property type="project" value="TreeGrafter"/>
</dbReference>
<dbReference type="GO" id="GO:0071345">
    <property type="term" value="P:cellular response to cytokine stimulus"/>
    <property type="evidence" value="ECO:0007669"/>
    <property type="project" value="TreeGrafter"/>
</dbReference>
<accession>A0A8J6GXP0</accession>
<evidence type="ECO:0000313" key="2">
    <source>
        <dbReference type="Proteomes" id="UP000710432"/>
    </source>
</evidence>
<dbReference type="InterPro" id="IPR032675">
    <property type="entry name" value="LRR_dom_sf"/>
</dbReference>
<evidence type="ECO:0000313" key="1">
    <source>
        <dbReference type="EMBL" id="KAH0519135.1"/>
    </source>
</evidence>
<proteinExistence type="predicted"/>
<protein>
    <submittedName>
        <fullName evidence="1">NACHT, LRR and PYD domains-containing protein 12</fullName>
    </submittedName>
</protein>
<organism evidence="1 2">
    <name type="scientific">Microtus ochrogaster</name>
    <name type="common">Prairie vole</name>
    <dbReference type="NCBI Taxonomy" id="79684"/>
    <lineage>
        <taxon>Eukaryota</taxon>
        <taxon>Metazoa</taxon>
        <taxon>Chordata</taxon>
        <taxon>Craniata</taxon>
        <taxon>Vertebrata</taxon>
        <taxon>Euteleostomi</taxon>
        <taxon>Mammalia</taxon>
        <taxon>Eutheria</taxon>
        <taxon>Euarchontoglires</taxon>
        <taxon>Glires</taxon>
        <taxon>Rodentia</taxon>
        <taxon>Myomorpha</taxon>
        <taxon>Muroidea</taxon>
        <taxon>Cricetidae</taxon>
        <taxon>Arvicolinae</taxon>
        <taxon>Microtus</taxon>
    </lineage>
</organism>
<dbReference type="GO" id="GO:0043124">
    <property type="term" value="P:negative regulation of canonical NF-kappaB signal transduction"/>
    <property type="evidence" value="ECO:0007669"/>
    <property type="project" value="TreeGrafter"/>
</dbReference>
<sequence>MAALASRANTNWLMRSFSSGWTDHTASSHSAQLSSQVPQKVQRMPSMDRTKQSLLVNTCLRELDLSFNDLGDRDLQLLGEGLWHPACRLQKLWLDSCGLTSKACEDLSFILGTSQTLMELYLTKYALGDTGVQLLCKSLRHPGCKLRVLWLFGMNLNKMTHRRLAALRVTKPYLDTGCSALLQHQNGGDQDLFIPSDSYNPALDGIKRIKNSRSP</sequence>